<feature type="repeat" description="WD" evidence="8">
    <location>
        <begin position="685"/>
        <end position="716"/>
    </location>
</feature>
<feature type="repeat" description="WD" evidence="8">
    <location>
        <begin position="592"/>
        <end position="633"/>
    </location>
</feature>
<dbReference type="Gene3D" id="2.130.10.10">
    <property type="entry name" value="YVTN repeat-like/Quinoprotein amine dehydrogenase"/>
    <property type="match status" value="4"/>
</dbReference>
<dbReference type="Proteomes" id="UP000578819">
    <property type="component" value="Unassembled WGS sequence"/>
</dbReference>
<dbReference type="InterPro" id="IPR018181">
    <property type="entry name" value="Heat_shock_70_CS"/>
</dbReference>
<dbReference type="SUPFAM" id="SSF53067">
    <property type="entry name" value="Actin-like ATPase domain"/>
    <property type="match status" value="2"/>
</dbReference>
<dbReference type="RefSeq" id="WP_184537320.1">
    <property type="nucleotide sequence ID" value="NZ_JACHJW010000001.1"/>
</dbReference>
<feature type="region of interest" description="Disordered" evidence="9">
    <location>
        <begin position="340"/>
        <end position="403"/>
    </location>
</feature>
<dbReference type="GO" id="GO:0030621">
    <property type="term" value="F:U4 snRNA binding"/>
    <property type="evidence" value="ECO:0007669"/>
    <property type="project" value="TreeGrafter"/>
</dbReference>
<feature type="repeat" description="WD" evidence="8">
    <location>
        <begin position="509"/>
        <end position="550"/>
    </location>
</feature>
<keyword evidence="12" id="KW-1185">Reference proteome</keyword>
<evidence type="ECO:0000256" key="3">
    <source>
        <dbReference type="ARBA" id="ARBA00022737"/>
    </source>
</evidence>
<dbReference type="InterPro" id="IPR043129">
    <property type="entry name" value="ATPase_NBD"/>
</dbReference>
<dbReference type="Gene3D" id="3.90.640.10">
    <property type="entry name" value="Actin, Chain A, domain 4"/>
    <property type="match status" value="1"/>
</dbReference>
<dbReference type="PANTHER" id="PTHR19846">
    <property type="entry name" value="WD40 REPEAT PROTEIN"/>
    <property type="match status" value="1"/>
</dbReference>
<keyword evidence="2 8" id="KW-0853">WD repeat</keyword>
<dbReference type="PROSITE" id="PS00678">
    <property type="entry name" value="WD_REPEATS_1"/>
    <property type="match status" value="5"/>
</dbReference>
<evidence type="ECO:0000313" key="12">
    <source>
        <dbReference type="Proteomes" id="UP000578819"/>
    </source>
</evidence>
<dbReference type="InterPro" id="IPR036322">
    <property type="entry name" value="WD40_repeat_dom_sf"/>
</dbReference>
<dbReference type="Pfam" id="PF00012">
    <property type="entry name" value="HSP70"/>
    <property type="match status" value="1"/>
</dbReference>
<dbReference type="EMBL" id="JACHJW010000001">
    <property type="protein sequence ID" value="MBB4961651.1"/>
    <property type="molecule type" value="Genomic_DNA"/>
</dbReference>
<dbReference type="PROSITE" id="PS01036">
    <property type="entry name" value="HSP70_3"/>
    <property type="match status" value="1"/>
</dbReference>
<keyword evidence="3" id="KW-0677">Repeat</keyword>
<comment type="similarity">
    <text evidence="1">Belongs to the heat shock protein 70 family.</text>
</comment>
<protein>
    <submittedName>
        <fullName evidence="11">Tol biopolymer transport system component/Ethanolamine utilization protein EutJ (Predicted chaperonin)</fullName>
    </submittedName>
</protein>
<comment type="caution">
    <text evidence="11">The sequence shown here is derived from an EMBL/GenBank/DDBJ whole genome shotgun (WGS) entry which is preliminary data.</text>
</comment>
<dbReference type="GO" id="GO:0000398">
    <property type="term" value="P:mRNA splicing, via spliceosome"/>
    <property type="evidence" value="ECO:0007669"/>
    <property type="project" value="TreeGrafter"/>
</dbReference>
<dbReference type="PROSITE" id="PS50082">
    <property type="entry name" value="WD_REPEATS_2"/>
    <property type="match status" value="7"/>
</dbReference>
<evidence type="ECO:0000256" key="5">
    <source>
        <dbReference type="ARBA" id="ARBA00022840"/>
    </source>
</evidence>
<dbReference type="InterPro" id="IPR013126">
    <property type="entry name" value="Hsp_70_fam"/>
</dbReference>
<dbReference type="AlphaFoldDB" id="A0A7W7WRV1"/>
<accession>A0A7W7WRV1</accession>
<dbReference type="CDD" id="cd00200">
    <property type="entry name" value="WD40"/>
    <property type="match status" value="1"/>
</dbReference>
<keyword evidence="10" id="KW-0472">Membrane</keyword>
<organism evidence="11 12">
    <name type="scientific">Micromonospora polyrhachis</name>
    <dbReference type="NCBI Taxonomy" id="1282883"/>
    <lineage>
        <taxon>Bacteria</taxon>
        <taxon>Bacillati</taxon>
        <taxon>Actinomycetota</taxon>
        <taxon>Actinomycetes</taxon>
        <taxon>Micromonosporales</taxon>
        <taxon>Micromonosporaceae</taxon>
        <taxon>Micromonospora</taxon>
    </lineage>
</organism>
<feature type="compositionally biased region" description="Polar residues" evidence="9">
    <location>
        <begin position="386"/>
        <end position="395"/>
    </location>
</feature>
<dbReference type="GO" id="GO:0140662">
    <property type="term" value="F:ATP-dependent protein folding chaperone"/>
    <property type="evidence" value="ECO:0007669"/>
    <property type="project" value="InterPro"/>
</dbReference>
<dbReference type="InterPro" id="IPR020472">
    <property type="entry name" value="WD40_PAC1"/>
</dbReference>
<evidence type="ECO:0000256" key="4">
    <source>
        <dbReference type="ARBA" id="ARBA00022741"/>
    </source>
</evidence>
<dbReference type="PRINTS" id="PR00320">
    <property type="entry name" value="GPROTEINBRPT"/>
</dbReference>
<dbReference type="PROSITE" id="PS50294">
    <property type="entry name" value="WD_REPEATS_REGION"/>
    <property type="match status" value="7"/>
</dbReference>
<keyword evidence="7" id="KW-0143">Chaperone</keyword>
<evidence type="ECO:0000256" key="2">
    <source>
        <dbReference type="ARBA" id="ARBA00022574"/>
    </source>
</evidence>
<evidence type="ECO:0000256" key="1">
    <source>
        <dbReference type="ARBA" id="ARBA00007381"/>
    </source>
</evidence>
<feature type="repeat" description="WD" evidence="8">
    <location>
        <begin position="634"/>
        <end position="675"/>
    </location>
</feature>
<gene>
    <name evidence="11" type="ORF">FHR38_005384</name>
</gene>
<sequence>MAVLSGPDGRAKPLLFDASPLLSSGVFAGSGDTPLLTGADAERAALTGPAGFETNPKRRIDDGVIWLAEREVAVTDAIASVLSRVSAEACRVAGGPPDEVVLTHPAGWSRTRLGVLAAAADRAQLGECRFVAEPVAAAAYFADVLGRDLPVGQCLVVYDLGAGTCDVSIVRRTGGGLEVVATAGLDDVGGLDLDAVIVAHARSLTTDNADAWRRLNWPQTPTDQRAHQSLWRDARAAKEQLSRHVTADLHIPLVDTVIHLTRDEFETAARPHLDRTTELTTTLLGDAGIPREDIAGVFLVGGSSRVPLVASLLHRTLRIAPTALDHPELVVAEGALHAPTKATHPSAEPTPPTTATPIRPTTATPAPPASTTPFPSAGVTPVPSADSPSIGNAHQVNRWRPRSPRDRAVVAGAAALVVVIVAGLWIFLPSERPDRAGGQPQATITGQNPQATATSTSQNSPQATPTPTEHTDTVQDVAFSPDGKTLATASNDNTVRLRDAGTGATKAVITGHTESVFDVAFSPDGRSLASASGDDTVRLWDVSTGSFAGILTHTGFVSTVAFSPDGRLLASGGSDRTVQLWDVATGKSIATLTGHEGVVDGVAFSPDGKRLASASWDYTVRLWEVSTGNPIATFTGHTYMVESVAFSPDGKTLASASGDDTVRLWDVAALRPAATLRGPDGFGDVAFSPDGRTLATAGDDGAVRLWNLATRKTTATFRHDGYVTSVAFSPDGRTLASGSTDETVRRWKLGT</sequence>
<keyword evidence="4" id="KW-0547">Nucleotide-binding</keyword>
<dbReference type="SUPFAM" id="SSF50978">
    <property type="entry name" value="WD40 repeat-like"/>
    <property type="match status" value="1"/>
</dbReference>
<feature type="repeat" description="WD" evidence="8">
    <location>
        <begin position="467"/>
        <end position="508"/>
    </location>
</feature>
<dbReference type="GO" id="GO:0005524">
    <property type="term" value="F:ATP binding"/>
    <property type="evidence" value="ECO:0007669"/>
    <property type="project" value="UniProtKB-KW"/>
</dbReference>
<dbReference type="Pfam" id="PF00400">
    <property type="entry name" value="WD40"/>
    <property type="match status" value="7"/>
</dbReference>
<evidence type="ECO:0000256" key="6">
    <source>
        <dbReference type="ARBA" id="ARBA00023016"/>
    </source>
</evidence>
<dbReference type="GO" id="GO:0017070">
    <property type="term" value="F:U6 snRNA binding"/>
    <property type="evidence" value="ECO:0007669"/>
    <property type="project" value="TreeGrafter"/>
</dbReference>
<evidence type="ECO:0000256" key="8">
    <source>
        <dbReference type="PROSITE-ProRule" id="PRU00221"/>
    </source>
</evidence>
<evidence type="ECO:0000256" key="10">
    <source>
        <dbReference type="SAM" id="Phobius"/>
    </source>
</evidence>
<reference evidence="11 12" key="1">
    <citation type="submission" date="2020-08" db="EMBL/GenBank/DDBJ databases">
        <title>Sequencing the genomes of 1000 actinobacteria strains.</title>
        <authorList>
            <person name="Klenk H.-P."/>
        </authorList>
    </citation>
    <scope>NUCLEOTIDE SEQUENCE [LARGE SCALE GENOMIC DNA]</scope>
    <source>
        <strain evidence="11 12">DSM 45886</strain>
    </source>
</reference>
<feature type="repeat" description="WD" evidence="8">
    <location>
        <begin position="550"/>
        <end position="591"/>
    </location>
</feature>
<dbReference type="Gene3D" id="3.30.420.40">
    <property type="match status" value="2"/>
</dbReference>
<feature type="region of interest" description="Disordered" evidence="9">
    <location>
        <begin position="435"/>
        <end position="474"/>
    </location>
</feature>
<proteinExistence type="inferred from homology"/>
<dbReference type="InterPro" id="IPR015943">
    <property type="entry name" value="WD40/YVTN_repeat-like_dom_sf"/>
</dbReference>
<dbReference type="SMART" id="SM00320">
    <property type="entry name" value="WD40"/>
    <property type="match status" value="7"/>
</dbReference>
<feature type="transmembrane region" description="Helical" evidence="10">
    <location>
        <begin position="408"/>
        <end position="428"/>
    </location>
</feature>
<dbReference type="InterPro" id="IPR019775">
    <property type="entry name" value="WD40_repeat_CS"/>
</dbReference>
<feature type="compositionally biased region" description="Low complexity" evidence="9">
    <location>
        <begin position="355"/>
        <end position="364"/>
    </location>
</feature>
<evidence type="ECO:0000256" key="7">
    <source>
        <dbReference type="ARBA" id="ARBA00023186"/>
    </source>
</evidence>
<keyword evidence="5" id="KW-0067">ATP-binding</keyword>
<dbReference type="PANTHER" id="PTHR19846:SF0">
    <property type="entry name" value="PRE-MRNA PROCESSING FACTOR 4"/>
    <property type="match status" value="1"/>
</dbReference>
<feature type="compositionally biased region" description="Polar residues" evidence="9">
    <location>
        <begin position="440"/>
        <end position="468"/>
    </location>
</feature>
<feature type="repeat" description="WD" evidence="8">
    <location>
        <begin position="716"/>
        <end position="751"/>
    </location>
</feature>
<evidence type="ECO:0000313" key="11">
    <source>
        <dbReference type="EMBL" id="MBB4961651.1"/>
    </source>
</evidence>
<keyword evidence="10" id="KW-1133">Transmembrane helix</keyword>
<evidence type="ECO:0000256" key="9">
    <source>
        <dbReference type="SAM" id="MobiDB-lite"/>
    </source>
</evidence>
<keyword evidence="6" id="KW-0346">Stress response</keyword>
<dbReference type="InterPro" id="IPR001680">
    <property type="entry name" value="WD40_rpt"/>
</dbReference>
<keyword evidence="10" id="KW-0812">Transmembrane</keyword>
<name>A0A7W7WRV1_9ACTN</name>